<accession>A0AB39MKN4</accession>
<evidence type="ECO:0000313" key="2">
    <source>
        <dbReference type="EMBL" id="XDQ06960.1"/>
    </source>
</evidence>
<evidence type="ECO:0000259" key="1">
    <source>
        <dbReference type="PROSITE" id="PS50927"/>
    </source>
</evidence>
<dbReference type="SUPFAM" id="SSF51110">
    <property type="entry name" value="alpha-D-mannose-specific plant lectins"/>
    <property type="match status" value="1"/>
</dbReference>
<dbReference type="InterPro" id="IPR036426">
    <property type="entry name" value="Bulb-type_lectin_dom_sf"/>
</dbReference>
<dbReference type="Pfam" id="PF20062">
    <property type="entry name" value="DUF6461"/>
    <property type="match status" value="1"/>
</dbReference>
<organism evidence="2">
    <name type="scientific">Streptomyces sp. R08</name>
    <dbReference type="NCBI Taxonomy" id="3238624"/>
    <lineage>
        <taxon>Bacteria</taxon>
        <taxon>Bacillati</taxon>
        <taxon>Actinomycetota</taxon>
        <taxon>Actinomycetes</taxon>
        <taxon>Kitasatosporales</taxon>
        <taxon>Streptomycetaceae</taxon>
        <taxon>Streptomyces</taxon>
    </lineage>
</organism>
<dbReference type="Gene3D" id="2.90.10.30">
    <property type="match status" value="1"/>
</dbReference>
<dbReference type="Gene3D" id="2.90.10.10">
    <property type="entry name" value="Bulb-type lectin domain"/>
    <property type="match status" value="1"/>
</dbReference>
<proteinExistence type="predicted"/>
<dbReference type="RefSeq" id="WP_369191806.1">
    <property type="nucleotide sequence ID" value="NZ_CP163431.1"/>
</dbReference>
<sequence length="471" mass="50823">MDNRSRAVLEAGESLFVQSLVSPNGAYALQHRRDGTLALRDNRADRDVWQLGRPVSAPGALTLLTEGLLMLQGPPGIPVWSSGGVDRRVSAAMVRDDGRLVLVDPDGWVRWSRDPVTTAELATHRPANGDRLRRGEVLADSVVSPDGRYTLTHTPAGRTLLHTPGDHGTDRSVWVGTAGDAGAALSLGTDGVLRAGTDSTVLQRWTGRYGLDPMAVVVSEVVVRDAGDVVLLDEDGAEIHASGTAAEEARLTALRQEFARREVLEAAKPTRPADSGLATDWFELLELSGPFTITWVQRVDGPEALRRLGAGPGTIGEMTYEDVDSAAFSDPDGQPVKCALAVPIDDWVMLIEPGGIEGMERARAMSERTQVLVWHEGFDGEVLFSWYRDGEPVAVYEDDDHDLLHSGEPAPEGTEPDAMLPFMKQIGLGVYREDEVAFLPPPLEIACLIAGVTPRPEHFAGTHQGAVFGTW</sequence>
<dbReference type="InterPro" id="IPR001480">
    <property type="entry name" value="Bulb-type_lectin_dom"/>
</dbReference>
<feature type="domain" description="Bulb-type lectin" evidence="1">
    <location>
        <begin position="5"/>
        <end position="115"/>
    </location>
</feature>
<dbReference type="PROSITE" id="PS50927">
    <property type="entry name" value="BULB_LECTIN"/>
    <property type="match status" value="1"/>
</dbReference>
<dbReference type="InterPro" id="IPR045592">
    <property type="entry name" value="DUF6461"/>
</dbReference>
<reference evidence="2" key="1">
    <citation type="submission" date="2024-07" db="EMBL/GenBank/DDBJ databases">
        <authorList>
            <person name="Yu S.T."/>
        </authorList>
    </citation>
    <scope>NUCLEOTIDE SEQUENCE</scope>
    <source>
        <strain evidence="2">R08</strain>
    </source>
</reference>
<name>A0AB39MKN4_9ACTN</name>
<dbReference type="SMART" id="SM00108">
    <property type="entry name" value="B_lectin"/>
    <property type="match status" value="1"/>
</dbReference>
<gene>
    <name evidence="2" type="ORF">AB5J58_45275</name>
</gene>
<dbReference type="AlphaFoldDB" id="A0AB39MKN4"/>
<dbReference type="EMBL" id="CP163431">
    <property type="protein sequence ID" value="XDQ06960.1"/>
    <property type="molecule type" value="Genomic_DNA"/>
</dbReference>
<protein>
    <submittedName>
        <fullName evidence="2">DUF6461 domain-containing protein</fullName>
    </submittedName>
</protein>